<name>A0ACB9XJS8_CHAAC</name>
<evidence type="ECO:0000313" key="2">
    <source>
        <dbReference type="Proteomes" id="UP001057452"/>
    </source>
</evidence>
<comment type="caution">
    <text evidence="1">The sequence shown here is derived from an EMBL/GenBank/DDBJ whole genome shotgun (WGS) entry which is preliminary data.</text>
</comment>
<feature type="non-terminal residue" evidence="1">
    <location>
        <position position="1"/>
    </location>
</feature>
<sequence>GVLSVIFKLRLGTIDLGHVVIQMIIRSRVAQQSMGGKHRGKGPVRGDSGGMQRWSSEEPEREQDNRCCDMSEEAPPSCTCTFPCPQEVPPRDGHLAAPLAQ</sequence>
<keyword evidence="2" id="KW-1185">Reference proteome</keyword>
<proteinExistence type="predicted"/>
<feature type="non-terminal residue" evidence="1">
    <location>
        <position position="101"/>
    </location>
</feature>
<dbReference type="EMBL" id="CM043789">
    <property type="protein sequence ID" value="KAI4827394.1"/>
    <property type="molecule type" value="Genomic_DNA"/>
</dbReference>
<organism evidence="1 2">
    <name type="scientific">Chaenocephalus aceratus</name>
    <name type="common">Blackfin icefish</name>
    <name type="synonym">Chaenichthys aceratus</name>
    <dbReference type="NCBI Taxonomy" id="36190"/>
    <lineage>
        <taxon>Eukaryota</taxon>
        <taxon>Metazoa</taxon>
        <taxon>Chordata</taxon>
        <taxon>Craniata</taxon>
        <taxon>Vertebrata</taxon>
        <taxon>Euteleostomi</taxon>
        <taxon>Actinopterygii</taxon>
        <taxon>Neopterygii</taxon>
        <taxon>Teleostei</taxon>
        <taxon>Neoteleostei</taxon>
        <taxon>Acanthomorphata</taxon>
        <taxon>Eupercaria</taxon>
        <taxon>Perciformes</taxon>
        <taxon>Notothenioidei</taxon>
        <taxon>Channichthyidae</taxon>
        <taxon>Chaenocephalus</taxon>
    </lineage>
</organism>
<protein>
    <submittedName>
        <fullName evidence="1">Uncharacterized protein</fullName>
    </submittedName>
</protein>
<evidence type="ECO:0000313" key="1">
    <source>
        <dbReference type="EMBL" id="KAI4827394.1"/>
    </source>
</evidence>
<accession>A0ACB9XJS8</accession>
<gene>
    <name evidence="1" type="ORF">KUCAC02_030790</name>
</gene>
<dbReference type="Proteomes" id="UP001057452">
    <property type="component" value="Chromosome 5"/>
</dbReference>
<reference evidence="1" key="1">
    <citation type="submission" date="2022-05" db="EMBL/GenBank/DDBJ databases">
        <title>Chromosome-level genome of Chaenocephalus aceratus.</title>
        <authorList>
            <person name="Park H."/>
        </authorList>
    </citation>
    <scope>NUCLEOTIDE SEQUENCE</scope>
    <source>
        <strain evidence="1">KU_202001</strain>
    </source>
</reference>